<dbReference type="PANTHER" id="PTHR42909:SF1">
    <property type="entry name" value="CARBOHYDRATE KINASE PFKB DOMAIN-CONTAINING PROTEIN"/>
    <property type="match status" value="1"/>
</dbReference>
<dbReference type="InterPro" id="IPR007342">
    <property type="entry name" value="PsuG"/>
</dbReference>
<reference evidence="8" key="1">
    <citation type="submission" date="2023-06" db="EMBL/GenBank/DDBJ databases">
        <title>Genome-scale phylogeny and comparative genomics of the fungal order Sordariales.</title>
        <authorList>
            <consortium name="Lawrence Berkeley National Laboratory"/>
            <person name="Hensen N."/>
            <person name="Bonometti L."/>
            <person name="Westerberg I."/>
            <person name="Brannstrom I.O."/>
            <person name="Guillou S."/>
            <person name="Cros-Aarteil S."/>
            <person name="Calhoun S."/>
            <person name="Haridas S."/>
            <person name="Kuo A."/>
            <person name="Mondo S."/>
            <person name="Pangilinan J."/>
            <person name="Riley R."/>
            <person name="Labutti K."/>
            <person name="Andreopoulos B."/>
            <person name="Lipzen A."/>
            <person name="Chen C."/>
            <person name="Yanf M."/>
            <person name="Daum C."/>
            <person name="Ng V."/>
            <person name="Clum A."/>
            <person name="Steindorff A."/>
            <person name="Ohm R."/>
            <person name="Martin F."/>
            <person name="Silar P."/>
            <person name="Natvig D."/>
            <person name="Lalanne C."/>
            <person name="Gautier V."/>
            <person name="Ament-Velasquez S.L."/>
            <person name="Kruys A."/>
            <person name="Hutchinson M.I."/>
            <person name="Powell A.J."/>
            <person name="Barry K."/>
            <person name="Miller A.N."/>
            <person name="Grigoriev I.V."/>
            <person name="Debuchy R."/>
            <person name="Gladieux P."/>
            <person name="Thoren M.H."/>
            <person name="Johannesson H."/>
        </authorList>
    </citation>
    <scope>NUCLEOTIDE SEQUENCE</scope>
    <source>
        <strain evidence="8">PSN4</strain>
    </source>
</reference>
<dbReference type="InterPro" id="IPR022830">
    <property type="entry name" value="Indigdn_synthA-like"/>
</dbReference>
<dbReference type="GO" id="GO:0005737">
    <property type="term" value="C:cytoplasm"/>
    <property type="evidence" value="ECO:0007669"/>
    <property type="project" value="TreeGrafter"/>
</dbReference>
<keyword evidence="4" id="KW-0456">Lyase</keyword>
<dbReference type="EMBL" id="MU839839">
    <property type="protein sequence ID" value="KAK1752470.1"/>
    <property type="molecule type" value="Genomic_DNA"/>
</dbReference>
<feature type="domain" description="Carbohydrate kinase PfkB" evidence="7">
    <location>
        <begin position="723"/>
        <end position="778"/>
    </location>
</feature>
<feature type="region of interest" description="Disordered" evidence="6">
    <location>
        <begin position="369"/>
        <end position="396"/>
    </location>
</feature>
<dbReference type="GO" id="GO:0046872">
    <property type="term" value="F:metal ion binding"/>
    <property type="evidence" value="ECO:0007669"/>
    <property type="project" value="UniProtKB-KW"/>
</dbReference>
<evidence type="ECO:0000256" key="3">
    <source>
        <dbReference type="ARBA" id="ARBA00023211"/>
    </source>
</evidence>
<dbReference type="SUPFAM" id="SSF110581">
    <property type="entry name" value="Indigoidine synthase A-like"/>
    <property type="match status" value="1"/>
</dbReference>
<evidence type="ECO:0000256" key="1">
    <source>
        <dbReference type="ARBA" id="ARBA00022723"/>
    </source>
</evidence>
<dbReference type="CDD" id="cd01941">
    <property type="entry name" value="YeiC_kinase_like"/>
    <property type="match status" value="1"/>
</dbReference>
<name>A0AAJ0B764_9PEZI</name>
<evidence type="ECO:0000259" key="7">
    <source>
        <dbReference type="Pfam" id="PF00294"/>
    </source>
</evidence>
<keyword evidence="2" id="KW-0378">Hydrolase</keyword>
<evidence type="ECO:0000256" key="5">
    <source>
        <dbReference type="ARBA" id="ARBA00023295"/>
    </source>
</evidence>
<dbReference type="PANTHER" id="PTHR42909">
    <property type="entry name" value="ZGC:136858"/>
    <property type="match status" value="1"/>
</dbReference>
<dbReference type="Gene3D" id="3.40.1190.20">
    <property type="match status" value="1"/>
</dbReference>
<dbReference type="Pfam" id="PF04227">
    <property type="entry name" value="Indigoidine_A"/>
    <property type="match status" value="1"/>
</dbReference>
<evidence type="ECO:0000313" key="8">
    <source>
        <dbReference type="EMBL" id="KAK1752470.1"/>
    </source>
</evidence>
<keyword evidence="9" id="KW-1185">Reference proteome</keyword>
<dbReference type="AlphaFoldDB" id="A0AAJ0B764"/>
<organism evidence="8 9">
    <name type="scientific">Echria macrotheca</name>
    <dbReference type="NCBI Taxonomy" id="438768"/>
    <lineage>
        <taxon>Eukaryota</taxon>
        <taxon>Fungi</taxon>
        <taxon>Dikarya</taxon>
        <taxon>Ascomycota</taxon>
        <taxon>Pezizomycotina</taxon>
        <taxon>Sordariomycetes</taxon>
        <taxon>Sordariomycetidae</taxon>
        <taxon>Sordariales</taxon>
        <taxon>Schizotheciaceae</taxon>
        <taxon>Echria</taxon>
    </lineage>
</organism>
<proteinExistence type="predicted"/>
<dbReference type="Proteomes" id="UP001239445">
    <property type="component" value="Unassembled WGS sequence"/>
</dbReference>
<dbReference type="SUPFAM" id="SSF53613">
    <property type="entry name" value="Ribokinase-like"/>
    <property type="match status" value="1"/>
</dbReference>
<dbReference type="GO" id="GO:0016798">
    <property type="term" value="F:hydrolase activity, acting on glycosyl bonds"/>
    <property type="evidence" value="ECO:0007669"/>
    <property type="project" value="UniProtKB-KW"/>
</dbReference>
<keyword evidence="5" id="KW-0326">Glycosidase</keyword>
<sequence length="796" mass="85370">MTTMRVLRCQPSQLRASTSRLISDRRPGPLCSHRTQTHIKTDYRRSYHRDAGLRSLLSVSPEVADAVATNKPVVALESTIYTHGALGELDLEDIVRRHGAVPAVCGILEGVPTVGLTPAEVERLVTEGARKVSRRDMAYLVGMGMAGQKIHGGTTICGTMILARLAGIRVFGTGGLGGVHRGGQDSLDISADLTELGRTRVAVISAGCKGFLDIPRTLEFLETQGALVATFADGRKGDIDFPAFWARESGSKSPFVVENEQQAASIILAQERLGLESGMLFANPIPEEHAIPRAEMETAIKTAVREADEKGFKGSQNTPYILRRIRELTEGRSVTSNKFLVQSNVARAAKVAVELSKLLGEPAVGTDTTHSFPVVSGIPRSSTNAKDASSKPESSHTANILVAGSVALDLSCDYTLGPATSGDPVSPALHTSNPASISQTVGGVGHNVALAAHKVSEEGKVRLCSMVGDDIAGSTILTSVEASGLDTCYIRKLGHEYPARTAQYVAVNDANKNLVMAMADMCIFTRHSFPTYWNSAVAATKPKWLVVDGNWSEADIRTWIQAGRKHKAHIAFEPVSAAKSERLFAPSSEKLTHKLGIYPHASVDLATPNQYELAGMYAAATRGEYFENPGWFEIIDAFGMRGARDRFVRLTSVDMTNKGIPVQTIQLLPYIPTITTKLGSDGVLLTSILARDDPRLKDPEEAPYILTRSVNDHPHVGGVYTRLFPAAEKVKNVVSVNGVGDTFLGVLIAGLAQGGKIENLVDVAQKAAVLSLKSRESVNDELVGLKAELREAVMTA</sequence>
<keyword evidence="1" id="KW-0479">Metal-binding</keyword>
<comment type="caution">
    <text evidence="8">The sequence shown here is derived from an EMBL/GenBank/DDBJ whole genome shotgun (WGS) entry which is preliminary data.</text>
</comment>
<keyword evidence="3" id="KW-0464">Manganese</keyword>
<dbReference type="GO" id="GO:0004730">
    <property type="term" value="F:pseudouridylate synthase activity"/>
    <property type="evidence" value="ECO:0007669"/>
    <property type="project" value="InterPro"/>
</dbReference>
<evidence type="ECO:0000313" key="9">
    <source>
        <dbReference type="Proteomes" id="UP001239445"/>
    </source>
</evidence>
<evidence type="ECO:0000256" key="4">
    <source>
        <dbReference type="ARBA" id="ARBA00023239"/>
    </source>
</evidence>
<dbReference type="InterPro" id="IPR029056">
    <property type="entry name" value="Ribokinase-like"/>
</dbReference>
<feature type="domain" description="Carbohydrate kinase PfkB" evidence="7">
    <location>
        <begin position="431"/>
        <end position="618"/>
    </location>
</feature>
<dbReference type="Gene3D" id="3.40.1790.10">
    <property type="entry name" value="Indigoidine synthase domain"/>
    <property type="match status" value="1"/>
</dbReference>
<protein>
    <submittedName>
        <fullName evidence="8">Indigoidine synthase A like protein-domain-containing protein</fullName>
    </submittedName>
</protein>
<dbReference type="Pfam" id="PF00294">
    <property type="entry name" value="PfkB"/>
    <property type="match status" value="2"/>
</dbReference>
<dbReference type="InterPro" id="IPR011611">
    <property type="entry name" value="PfkB_dom"/>
</dbReference>
<evidence type="ECO:0000256" key="2">
    <source>
        <dbReference type="ARBA" id="ARBA00022801"/>
    </source>
</evidence>
<accession>A0AAJ0B764</accession>
<gene>
    <name evidence="8" type="ORF">QBC47DRAFT_58368</name>
</gene>
<evidence type="ECO:0000256" key="6">
    <source>
        <dbReference type="SAM" id="MobiDB-lite"/>
    </source>
</evidence>